<dbReference type="PRINTS" id="PR02086">
    <property type="entry name" value="PUTNUCHARBI1"/>
</dbReference>
<dbReference type="GO" id="GO:0005634">
    <property type="term" value="C:nucleus"/>
    <property type="evidence" value="ECO:0007669"/>
    <property type="project" value="UniProtKB-SubCell"/>
</dbReference>
<dbReference type="GO" id="GO:0005737">
    <property type="term" value="C:cytoplasm"/>
    <property type="evidence" value="ECO:0007669"/>
    <property type="project" value="UniProtKB-SubCell"/>
</dbReference>
<evidence type="ECO:0000313" key="16">
    <source>
        <dbReference type="RefSeq" id="XP_030066598.1"/>
    </source>
</evidence>
<keyword evidence="6" id="KW-0963">Cytoplasm</keyword>
<evidence type="ECO:0000256" key="4">
    <source>
        <dbReference type="ARBA" id="ARBA00006958"/>
    </source>
</evidence>
<evidence type="ECO:0000256" key="2">
    <source>
        <dbReference type="ARBA" id="ARBA00004123"/>
    </source>
</evidence>
<keyword evidence="7" id="KW-0540">Nuclease</keyword>
<organism evidence="15 16">
    <name type="scientific">Microcaecilia unicolor</name>
    <dbReference type="NCBI Taxonomy" id="1415580"/>
    <lineage>
        <taxon>Eukaryota</taxon>
        <taxon>Metazoa</taxon>
        <taxon>Chordata</taxon>
        <taxon>Craniata</taxon>
        <taxon>Vertebrata</taxon>
        <taxon>Euteleostomi</taxon>
        <taxon>Amphibia</taxon>
        <taxon>Gymnophiona</taxon>
        <taxon>Siphonopidae</taxon>
        <taxon>Microcaecilia</taxon>
    </lineage>
</organism>
<evidence type="ECO:0000259" key="14">
    <source>
        <dbReference type="Pfam" id="PF13359"/>
    </source>
</evidence>
<dbReference type="PANTHER" id="PTHR22930:SF282">
    <property type="entry name" value="NUCLEASE HARBI1-RELATED"/>
    <property type="match status" value="1"/>
</dbReference>
<dbReference type="RefSeq" id="XP_030066598.1">
    <property type="nucleotide sequence ID" value="XM_030210738.1"/>
</dbReference>
<evidence type="ECO:0000256" key="1">
    <source>
        <dbReference type="ARBA" id="ARBA00001968"/>
    </source>
</evidence>
<feature type="compositionally biased region" description="Basic and acidic residues" evidence="13">
    <location>
        <begin position="23"/>
        <end position="45"/>
    </location>
</feature>
<dbReference type="OrthoDB" id="9946389at2759"/>
<feature type="compositionally biased region" description="Acidic residues" evidence="13">
    <location>
        <begin position="55"/>
        <end position="73"/>
    </location>
</feature>
<accession>A0A6P7YNJ7</accession>
<evidence type="ECO:0000256" key="9">
    <source>
        <dbReference type="ARBA" id="ARBA00022801"/>
    </source>
</evidence>
<feature type="compositionally biased region" description="Low complexity" evidence="13">
    <location>
        <begin position="130"/>
        <end position="154"/>
    </location>
</feature>
<comment type="function">
    <text evidence="12">Transposase-derived protein that may have nuclease activity. Does not have transposase activity.</text>
</comment>
<evidence type="ECO:0000256" key="6">
    <source>
        <dbReference type="ARBA" id="ARBA00022490"/>
    </source>
</evidence>
<comment type="subcellular location">
    <subcellularLocation>
        <location evidence="3">Cytoplasm</location>
    </subcellularLocation>
    <subcellularLocation>
        <location evidence="2">Nucleus</location>
    </subcellularLocation>
</comment>
<keyword evidence="8" id="KW-0479">Metal-binding</keyword>
<dbReference type="GO" id="GO:0046872">
    <property type="term" value="F:metal ion binding"/>
    <property type="evidence" value="ECO:0007669"/>
    <property type="project" value="UniProtKB-KW"/>
</dbReference>
<evidence type="ECO:0000256" key="13">
    <source>
        <dbReference type="SAM" id="MobiDB-lite"/>
    </source>
</evidence>
<dbReference type="PANTHER" id="PTHR22930">
    <property type="match status" value="1"/>
</dbReference>
<evidence type="ECO:0000256" key="5">
    <source>
        <dbReference type="ARBA" id="ARBA00015519"/>
    </source>
</evidence>
<dbReference type="AlphaFoldDB" id="A0A6P7YNJ7"/>
<dbReference type="GO" id="GO:0016787">
    <property type="term" value="F:hydrolase activity"/>
    <property type="evidence" value="ECO:0007669"/>
    <property type="project" value="UniProtKB-KW"/>
</dbReference>
<evidence type="ECO:0000256" key="3">
    <source>
        <dbReference type="ARBA" id="ARBA00004496"/>
    </source>
</evidence>
<keyword evidence="10" id="KW-0539">Nucleus</keyword>
<dbReference type="KEGG" id="muo:115474997"/>
<proteinExistence type="inferred from homology"/>
<dbReference type="InterPro" id="IPR026103">
    <property type="entry name" value="HARBI1_animal"/>
</dbReference>
<comment type="cofactor">
    <cofactor evidence="1">
        <name>a divalent metal cation</name>
        <dbReference type="ChEBI" id="CHEBI:60240"/>
    </cofactor>
</comment>
<evidence type="ECO:0000256" key="7">
    <source>
        <dbReference type="ARBA" id="ARBA00022722"/>
    </source>
</evidence>
<dbReference type="InterPro" id="IPR045249">
    <property type="entry name" value="HARBI1-like"/>
</dbReference>
<dbReference type="Pfam" id="PF13359">
    <property type="entry name" value="DDE_Tnp_4"/>
    <property type="match status" value="1"/>
</dbReference>
<evidence type="ECO:0000256" key="8">
    <source>
        <dbReference type="ARBA" id="ARBA00022723"/>
    </source>
</evidence>
<dbReference type="GeneID" id="115474997"/>
<comment type="similarity">
    <text evidence="4">Belongs to the HARBI1 family.</text>
</comment>
<dbReference type="GO" id="GO:0004518">
    <property type="term" value="F:nuclease activity"/>
    <property type="evidence" value="ECO:0007669"/>
    <property type="project" value="UniProtKB-KW"/>
</dbReference>
<dbReference type="Proteomes" id="UP000515156">
    <property type="component" value="Chromosome 7"/>
</dbReference>
<gene>
    <name evidence="16" type="primary">LOC115474997</name>
</gene>
<evidence type="ECO:0000256" key="10">
    <source>
        <dbReference type="ARBA" id="ARBA00023242"/>
    </source>
</evidence>
<reference evidence="16" key="1">
    <citation type="submission" date="2025-08" db="UniProtKB">
        <authorList>
            <consortium name="RefSeq"/>
        </authorList>
    </citation>
    <scope>IDENTIFICATION</scope>
</reference>
<evidence type="ECO:0000256" key="12">
    <source>
        <dbReference type="ARBA" id="ARBA00045850"/>
    </source>
</evidence>
<protein>
    <recommendedName>
        <fullName evidence="5">Putative nuclease HARBI1</fullName>
    </recommendedName>
    <alternativeName>
        <fullName evidence="11">Harbinger transposase-derived nuclease</fullName>
    </alternativeName>
</protein>
<sequence length="525" mass="59204">MDKGWETLQRLFNKRSSFPRSVEELKKRARALRKDHPEWLKEVKANLDNSPELSSSEDEEQEEEEEQEEDDVVEGSLAAVAPPRPSAPTPGPHLLPYARCRPGPSSGLQPPPKRSRQSIVLRLPAPRYGPSHLSSPPPRLHSSPPVTPPQAQSPTSPPLDFFPAMDYDHMQEEEVTETIVQHPVHVRPRRLPRPRVFRQRLVLEHMSDRKIVDDYRLTRTAIHQLYHEIRDDIDPTTHRSHAVPGLAKLLTVLQFLATGTFQHVLGGNSGVDQATVSRHLSQVLHALKKCVRQDIAFPTGEEEQRRVKQDFYKIARLPNVLGAIDCTHVALTPPADRELQYRNRKMGHSLNVQVVCDANLRIRDVVTRFPGSCHDSYILSNSALGRKFAEGQNQNGWLLGDAGYGSKTWLLTPLAVPRSDAEKRYNEAHIATRCTIERTFGVLKSRFRCLHISGGSLQYSPEKVADIVLVCCMLHNIALKHHLDIDIVVPPEVDIASSDRGTDASKGNAVRRKVIHDFFSEPRHP</sequence>
<dbReference type="InParanoid" id="A0A6P7YNJ7"/>
<keyword evidence="9" id="KW-0378">Hydrolase</keyword>
<name>A0A6P7YNJ7_9AMPH</name>
<feature type="region of interest" description="Disordered" evidence="13">
    <location>
        <begin position="23"/>
        <end position="160"/>
    </location>
</feature>
<dbReference type="InterPro" id="IPR027806">
    <property type="entry name" value="HARBI1_dom"/>
</dbReference>
<evidence type="ECO:0000313" key="15">
    <source>
        <dbReference type="Proteomes" id="UP000515156"/>
    </source>
</evidence>
<keyword evidence="15" id="KW-1185">Reference proteome</keyword>
<feature type="compositionally biased region" description="Pro residues" evidence="13">
    <location>
        <begin position="82"/>
        <end position="93"/>
    </location>
</feature>
<evidence type="ECO:0000256" key="11">
    <source>
        <dbReference type="ARBA" id="ARBA00030126"/>
    </source>
</evidence>
<feature type="domain" description="DDE Tnp4" evidence="14">
    <location>
        <begin position="324"/>
        <end position="476"/>
    </location>
</feature>